<dbReference type="Proteomes" id="UP000887013">
    <property type="component" value="Unassembled WGS sequence"/>
</dbReference>
<dbReference type="Gene3D" id="3.30.160.20">
    <property type="match status" value="1"/>
</dbReference>
<dbReference type="PROSITE" id="PS51827">
    <property type="entry name" value="XTBD"/>
    <property type="match status" value="1"/>
</dbReference>
<evidence type="ECO:0000256" key="1">
    <source>
        <dbReference type="PROSITE-ProRule" id="PRU00266"/>
    </source>
</evidence>
<dbReference type="GO" id="GO:0003723">
    <property type="term" value="F:RNA binding"/>
    <property type="evidence" value="ECO:0007669"/>
    <property type="project" value="UniProtKB-UniRule"/>
</dbReference>
<feature type="domain" description="XRN2-binding (XTBD)" evidence="6">
    <location>
        <begin position="75"/>
        <end position="166"/>
    </location>
</feature>
<evidence type="ECO:0000256" key="2">
    <source>
        <dbReference type="SAM" id="MobiDB-lite"/>
    </source>
</evidence>
<dbReference type="SMART" id="SM00358">
    <property type="entry name" value="DSRM"/>
    <property type="match status" value="2"/>
</dbReference>
<protein>
    <recommendedName>
        <fullName evidence="9">NF-kappa-B-repressing factor</fullName>
    </recommendedName>
</protein>
<dbReference type="Pfam" id="PF11952">
    <property type="entry name" value="XTBD"/>
    <property type="match status" value="1"/>
</dbReference>
<evidence type="ECO:0000313" key="8">
    <source>
        <dbReference type="Proteomes" id="UP000887013"/>
    </source>
</evidence>
<dbReference type="Pfam" id="PF01424">
    <property type="entry name" value="R3H"/>
    <property type="match status" value="1"/>
</dbReference>
<sequence>MEHQVVLLKQYADKSCGTSDSFIKKYVKISCQTLSRGCNKTRKQLKTSGKKKYQKNYPKNSKFKKIVGTMSSTDFEEYRQPWETGPHWELKKEFLKTYENDYPIDRLLCLAQAYSNIELLHCSYPQPVMREVEQCSYNLKGNKIFRKMDQNLEKMRKEKRELQAKKGKRNLSEEDSTKPFKMIKFCSAIISKSPTKSENFNEPVKALDTSISCKTGLSTNDSVLTNCEKHLTNKNSNVCSDIGKKQMSPELSKNGTNIIYSFMQSPDFGTIKKISEVIIPIKFKSAFNVIDSIIQMPDFEGVTRYVSVPESASVHRCQFYIGNSLVSTGRDSNDRLARIQAAEYAVGILKNLSNLPNKTLSDIKQEWQKLKRIADCKEPLFSNLDLKSDAFTKLVAKGKSDPCFTDLYMVLTVIEQIQKYKDKKMLASQIIQHAVTKSTSDASLFYFNFSEEPDTPLHLRMFHCDLVIGNVLICRTKSSSKKKSRSEAAEHGLISLTKFFDINYESEDVIEEINHGIQNNFQVHSSIKNNTPTSVIKNTNQSTFPEPITSSIAPLEKGESNLSLSKVSNSVHPPKVTDSSLKTSGYISSPSIQTQNSEQRYNEFKTETKFKINEKLLRNSYEKNLVVFDSSESGLTKVHTPATILRTSISKSGNKMDFSTNRNEGSTNSKYCCTITVNKEVFGMGVGSSPRAAKLTATQDAVEFMQRNFYTIKIKNALEDSFIITRQQVVSAQDCKSIISDNNIGCKMLKMMGWTGGAIGKSGGIIEPIIANQRGMHQGLGFSNNNTKIQNFKQKVQGLLKDYSLSRTTSDLIFSTDFSKEERKEIHQLTSRFNLYSKSIGKGESRQLFVRQKHSVKELLDFLVEAGGSNLKYELVDKSCETSSGSIKKYEDKSCETSDGRNHAKHYQVDEIKIENNIFIEDFGKEEM</sequence>
<feature type="domain" description="DRBM" evidence="3">
    <location>
        <begin position="640"/>
        <end position="707"/>
    </location>
</feature>
<dbReference type="SUPFAM" id="SSF82708">
    <property type="entry name" value="R3H domain"/>
    <property type="match status" value="1"/>
</dbReference>
<evidence type="ECO:0000259" key="3">
    <source>
        <dbReference type="PROSITE" id="PS50137"/>
    </source>
</evidence>
<keyword evidence="1" id="KW-0694">RNA-binding</keyword>
<evidence type="ECO:0008006" key="9">
    <source>
        <dbReference type="Google" id="ProtNLM"/>
    </source>
</evidence>
<name>A0A8X6ML86_NEPPI</name>
<dbReference type="InterPro" id="IPR036867">
    <property type="entry name" value="R3H_dom_sf"/>
</dbReference>
<dbReference type="SUPFAM" id="SSF54768">
    <property type="entry name" value="dsRNA-binding domain-like"/>
    <property type="match status" value="3"/>
</dbReference>
<keyword evidence="8" id="KW-1185">Reference proteome</keyword>
<evidence type="ECO:0000259" key="5">
    <source>
        <dbReference type="PROSITE" id="PS51061"/>
    </source>
</evidence>
<evidence type="ECO:0000259" key="4">
    <source>
        <dbReference type="PROSITE" id="PS50174"/>
    </source>
</evidence>
<dbReference type="InterPro" id="IPR000467">
    <property type="entry name" value="G_patch_dom"/>
</dbReference>
<proteinExistence type="predicted"/>
<dbReference type="InterPro" id="IPR014720">
    <property type="entry name" value="dsRBD_dom"/>
</dbReference>
<dbReference type="PROSITE" id="PS50137">
    <property type="entry name" value="DS_RBD"/>
    <property type="match status" value="2"/>
</dbReference>
<evidence type="ECO:0000313" key="7">
    <source>
        <dbReference type="EMBL" id="GFS66582.1"/>
    </source>
</evidence>
<reference evidence="7" key="1">
    <citation type="submission" date="2020-08" db="EMBL/GenBank/DDBJ databases">
        <title>Multicomponent nature underlies the extraordinary mechanical properties of spider dragline silk.</title>
        <authorList>
            <person name="Kono N."/>
            <person name="Nakamura H."/>
            <person name="Mori M."/>
            <person name="Yoshida Y."/>
            <person name="Ohtoshi R."/>
            <person name="Malay A.D."/>
            <person name="Moran D.A.P."/>
            <person name="Tomita M."/>
            <person name="Numata K."/>
            <person name="Arakawa K."/>
        </authorList>
    </citation>
    <scope>NUCLEOTIDE SEQUENCE</scope>
</reference>
<dbReference type="PROSITE" id="PS50174">
    <property type="entry name" value="G_PATCH"/>
    <property type="match status" value="1"/>
</dbReference>
<dbReference type="AlphaFoldDB" id="A0A8X6ML86"/>
<dbReference type="EMBL" id="BMAW01094630">
    <property type="protein sequence ID" value="GFS66582.1"/>
    <property type="molecule type" value="Genomic_DNA"/>
</dbReference>
<feature type="region of interest" description="Disordered" evidence="2">
    <location>
        <begin position="156"/>
        <end position="175"/>
    </location>
</feature>
<dbReference type="PANTHER" id="PTHR48430">
    <property type="entry name" value="PARTNER OF XRN-2 PROTEIN 1"/>
    <property type="match status" value="1"/>
</dbReference>
<organism evidence="7 8">
    <name type="scientific">Nephila pilipes</name>
    <name type="common">Giant wood spider</name>
    <name type="synonym">Nephila maculata</name>
    <dbReference type="NCBI Taxonomy" id="299642"/>
    <lineage>
        <taxon>Eukaryota</taxon>
        <taxon>Metazoa</taxon>
        <taxon>Ecdysozoa</taxon>
        <taxon>Arthropoda</taxon>
        <taxon>Chelicerata</taxon>
        <taxon>Arachnida</taxon>
        <taxon>Araneae</taxon>
        <taxon>Araneomorphae</taxon>
        <taxon>Entelegynae</taxon>
        <taxon>Araneoidea</taxon>
        <taxon>Nephilidae</taxon>
        <taxon>Nephila</taxon>
    </lineage>
</organism>
<dbReference type="InterPro" id="IPR001374">
    <property type="entry name" value="R3H_dom"/>
</dbReference>
<feature type="domain" description="DRBM" evidence="3">
    <location>
        <begin position="447"/>
        <end position="498"/>
    </location>
</feature>
<feature type="compositionally biased region" description="Polar residues" evidence="2">
    <location>
        <begin position="577"/>
        <end position="598"/>
    </location>
</feature>
<dbReference type="Pfam" id="PF00035">
    <property type="entry name" value="dsrm"/>
    <property type="match status" value="1"/>
</dbReference>
<comment type="caution">
    <text evidence="7">The sequence shown here is derived from an EMBL/GenBank/DDBJ whole genome shotgun (WGS) entry which is preliminary data.</text>
</comment>
<feature type="region of interest" description="Disordered" evidence="2">
    <location>
        <begin position="565"/>
        <end position="598"/>
    </location>
</feature>
<dbReference type="OrthoDB" id="2359216at2759"/>
<feature type="domain" description="G-patch" evidence="4">
    <location>
        <begin position="741"/>
        <end position="785"/>
    </location>
</feature>
<gene>
    <name evidence="7" type="primary">AVEN_87903_2</name>
    <name evidence="7" type="ORF">NPIL_231291</name>
</gene>
<feature type="domain" description="R3H" evidence="5">
    <location>
        <begin position="790"/>
        <end position="854"/>
    </location>
</feature>
<dbReference type="Gene3D" id="3.30.1370.50">
    <property type="entry name" value="R3H-like domain"/>
    <property type="match status" value="1"/>
</dbReference>
<dbReference type="InterPro" id="IPR021859">
    <property type="entry name" value="XTBD"/>
</dbReference>
<evidence type="ECO:0000259" key="6">
    <source>
        <dbReference type="PROSITE" id="PS51827"/>
    </source>
</evidence>
<dbReference type="PANTHER" id="PTHR48430:SF1">
    <property type="entry name" value="PARTNER OF XRN-2 PROTEIN 1"/>
    <property type="match status" value="1"/>
</dbReference>
<dbReference type="PROSITE" id="PS51061">
    <property type="entry name" value="R3H"/>
    <property type="match status" value="1"/>
</dbReference>
<accession>A0A8X6ML86</accession>